<comment type="subcellular location">
    <subcellularLocation>
        <location evidence="1">Membrane</location>
        <topology evidence="1">Multi-pass membrane protein</topology>
    </subcellularLocation>
</comment>
<feature type="transmembrane region" description="Helical" evidence="7">
    <location>
        <begin position="97"/>
        <end position="115"/>
    </location>
</feature>
<feature type="transmembrane region" description="Helical" evidence="7">
    <location>
        <begin position="182"/>
        <end position="201"/>
    </location>
</feature>
<evidence type="ECO:0000256" key="6">
    <source>
        <dbReference type="ARBA" id="ARBA00023136"/>
    </source>
</evidence>
<keyword evidence="4" id="KW-0378">Hydrolase</keyword>
<dbReference type="PANTHER" id="PTHR43731:SF14">
    <property type="entry name" value="PRESENILIN-ASSOCIATED RHOMBOID-LIKE PROTEIN, MITOCHONDRIAL"/>
    <property type="match status" value="1"/>
</dbReference>
<feature type="domain" description="Peptidase S54 rhomboid" evidence="8">
    <location>
        <begin position="59"/>
        <end position="198"/>
    </location>
</feature>
<reference evidence="9 10" key="1">
    <citation type="submission" date="2016-11" db="EMBL/GenBank/DDBJ databases">
        <title>Sphingorhabdus sp. LPB0140, isolated from marine environment.</title>
        <authorList>
            <person name="Kim E."/>
            <person name="Yi H."/>
        </authorList>
    </citation>
    <scope>NUCLEOTIDE SEQUENCE [LARGE SCALE GENOMIC DNA]</scope>
    <source>
        <strain evidence="9 10">LPB0140</strain>
    </source>
</reference>
<sequence>MKYRFAVICLMAVNIIIFLLTLVPQISNYFILQGGFIPLRLSQTPIFETGEGFLIPPLLTLFTSTFLHGGFFHLLMNMLLLGIIGGIVENITGTRKFLLIYFCGAFAGCLAEFAVNPMSDLPIIGASGGISAIIAVQMMLMPAKAITPWGGLSVYWTRFIQLTLLWAILNFGMMLFLSDMNIAVYAHMGAFIAGLLSVKLLK</sequence>
<feature type="transmembrane region" description="Helical" evidence="7">
    <location>
        <begin position="121"/>
        <end position="143"/>
    </location>
</feature>
<keyword evidence="5 7" id="KW-1133">Transmembrane helix</keyword>
<proteinExistence type="inferred from homology"/>
<keyword evidence="3 7" id="KW-0812">Transmembrane</keyword>
<protein>
    <recommendedName>
        <fullName evidence="8">Peptidase S54 rhomboid domain-containing protein</fullName>
    </recommendedName>
</protein>
<dbReference type="Pfam" id="PF01694">
    <property type="entry name" value="Rhomboid"/>
    <property type="match status" value="1"/>
</dbReference>
<name>A0A1L3JC81_9SPHN</name>
<evidence type="ECO:0000259" key="8">
    <source>
        <dbReference type="Pfam" id="PF01694"/>
    </source>
</evidence>
<feature type="transmembrane region" description="Helical" evidence="7">
    <location>
        <begin position="7"/>
        <end position="31"/>
    </location>
</feature>
<evidence type="ECO:0000256" key="2">
    <source>
        <dbReference type="ARBA" id="ARBA00009045"/>
    </source>
</evidence>
<dbReference type="SUPFAM" id="SSF144091">
    <property type="entry name" value="Rhomboid-like"/>
    <property type="match status" value="1"/>
</dbReference>
<evidence type="ECO:0000256" key="7">
    <source>
        <dbReference type="SAM" id="Phobius"/>
    </source>
</evidence>
<dbReference type="InterPro" id="IPR022764">
    <property type="entry name" value="Peptidase_S54_rhomboid_dom"/>
</dbReference>
<evidence type="ECO:0000256" key="5">
    <source>
        <dbReference type="ARBA" id="ARBA00022989"/>
    </source>
</evidence>
<evidence type="ECO:0000256" key="1">
    <source>
        <dbReference type="ARBA" id="ARBA00004141"/>
    </source>
</evidence>
<evidence type="ECO:0000256" key="3">
    <source>
        <dbReference type="ARBA" id="ARBA00022692"/>
    </source>
</evidence>
<dbReference type="STRING" id="1913578.LPB140_08010"/>
<evidence type="ECO:0000313" key="10">
    <source>
        <dbReference type="Proteomes" id="UP000242561"/>
    </source>
</evidence>
<feature type="transmembrane region" description="Helical" evidence="7">
    <location>
        <begin position="155"/>
        <end position="176"/>
    </location>
</feature>
<dbReference type="AlphaFoldDB" id="A0A1L3JC81"/>
<feature type="transmembrane region" description="Helical" evidence="7">
    <location>
        <begin position="66"/>
        <end position="88"/>
    </location>
</feature>
<dbReference type="GO" id="GO:0016020">
    <property type="term" value="C:membrane"/>
    <property type="evidence" value="ECO:0007669"/>
    <property type="project" value="UniProtKB-SubCell"/>
</dbReference>
<dbReference type="GO" id="GO:0004252">
    <property type="term" value="F:serine-type endopeptidase activity"/>
    <property type="evidence" value="ECO:0007669"/>
    <property type="project" value="InterPro"/>
</dbReference>
<organism evidence="9 10">
    <name type="scientific">Sphingorhabdus lutea</name>
    <dbReference type="NCBI Taxonomy" id="1913578"/>
    <lineage>
        <taxon>Bacteria</taxon>
        <taxon>Pseudomonadati</taxon>
        <taxon>Pseudomonadota</taxon>
        <taxon>Alphaproteobacteria</taxon>
        <taxon>Sphingomonadales</taxon>
        <taxon>Sphingomonadaceae</taxon>
        <taxon>Sphingorhabdus</taxon>
    </lineage>
</organism>
<dbReference type="Proteomes" id="UP000242561">
    <property type="component" value="Chromosome"/>
</dbReference>
<evidence type="ECO:0000256" key="4">
    <source>
        <dbReference type="ARBA" id="ARBA00022801"/>
    </source>
</evidence>
<accession>A0A1L3JC81</accession>
<comment type="similarity">
    <text evidence="2">Belongs to the peptidase S54 family.</text>
</comment>
<dbReference type="PANTHER" id="PTHR43731">
    <property type="entry name" value="RHOMBOID PROTEASE"/>
    <property type="match status" value="1"/>
</dbReference>
<gene>
    <name evidence="9" type="ORF">LPB140_08010</name>
</gene>
<dbReference type="InterPro" id="IPR050925">
    <property type="entry name" value="Rhomboid_protease_S54"/>
</dbReference>
<dbReference type="KEGG" id="sphl:LPB140_08010"/>
<dbReference type="EMBL" id="CP018154">
    <property type="protein sequence ID" value="APG62741.1"/>
    <property type="molecule type" value="Genomic_DNA"/>
</dbReference>
<dbReference type="InterPro" id="IPR035952">
    <property type="entry name" value="Rhomboid-like_sf"/>
</dbReference>
<evidence type="ECO:0000313" key="9">
    <source>
        <dbReference type="EMBL" id="APG62741.1"/>
    </source>
</evidence>
<keyword evidence="10" id="KW-1185">Reference proteome</keyword>
<dbReference type="Gene3D" id="1.20.1540.10">
    <property type="entry name" value="Rhomboid-like"/>
    <property type="match status" value="1"/>
</dbReference>
<keyword evidence="6 7" id="KW-0472">Membrane</keyword>
<dbReference type="OrthoDB" id="9813074at2"/>